<dbReference type="SUPFAM" id="SSF51004">
    <property type="entry name" value="C-terminal (heme d1) domain of cytochrome cd1-nitrite reductase"/>
    <property type="match status" value="1"/>
</dbReference>
<evidence type="ECO:0000256" key="2">
    <source>
        <dbReference type="ARBA" id="ARBA00022526"/>
    </source>
</evidence>
<keyword evidence="5" id="KW-1185">Reference proteome</keyword>
<name>A0A5C7ANX5_9FLAO</name>
<dbReference type="Gene3D" id="2.130.10.10">
    <property type="entry name" value="YVTN repeat-like/Quinoprotein amine dehydrogenase"/>
    <property type="match status" value="1"/>
</dbReference>
<keyword evidence="2" id="KW-0313">Glucose metabolism</keyword>
<dbReference type="PANTHER" id="PTHR30344">
    <property type="entry name" value="6-PHOSPHOGLUCONOLACTONASE-RELATED"/>
    <property type="match status" value="1"/>
</dbReference>
<evidence type="ECO:0000256" key="3">
    <source>
        <dbReference type="SAM" id="SignalP"/>
    </source>
</evidence>
<protein>
    <submittedName>
        <fullName evidence="4">Lactonase family protein</fullName>
    </submittedName>
</protein>
<dbReference type="InterPro" id="IPR050282">
    <property type="entry name" value="Cycloisomerase_2"/>
</dbReference>
<dbReference type="Pfam" id="PF10282">
    <property type="entry name" value="Lactonase"/>
    <property type="match status" value="1"/>
</dbReference>
<comment type="similarity">
    <text evidence="1">Belongs to the cycloisomerase 2 family.</text>
</comment>
<reference evidence="5" key="1">
    <citation type="submission" date="2019-08" db="EMBL/GenBank/DDBJ databases">
        <title>Seonamhaeicola sediminis sp. nov., isolated from marine sediment.</title>
        <authorList>
            <person name="Cao W.R."/>
        </authorList>
    </citation>
    <scope>NUCLEOTIDE SEQUENCE [LARGE SCALE GENOMIC DNA]</scope>
    <source>
        <strain evidence="5">Gy8</strain>
    </source>
</reference>
<dbReference type="GO" id="GO:0017057">
    <property type="term" value="F:6-phosphogluconolactonase activity"/>
    <property type="evidence" value="ECO:0007669"/>
    <property type="project" value="TreeGrafter"/>
</dbReference>
<evidence type="ECO:0000313" key="5">
    <source>
        <dbReference type="Proteomes" id="UP000321790"/>
    </source>
</evidence>
<keyword evidence="2" id="KW-0119">Carbohydrate metabolism</keyword>
<sequence length="352" mass="39142">MKIKYLIFTLLISNLQLIAQETPLYIGTFTNENSQGIYHTTFNTQTGQLGPIELAIAIDDPSFLAYSPNKKYVYSAHKNGFVSSYKIEDNNKLTLLTRVKSEGKGACHIAINATSNKAAVSNYGGGTSAILPINFDGTLAEASQVLNKNLENKTARAHAAFFYENELYVAYLGKNAVSQYKLQKNDTYKLTNNAIVDVNGNPGPRHFKFTKNGQFVYIINELAGSITVAKRTKKGFKLIETVSTLPKDFNGKNACADIHLSKDERFLYGSNRGENTIAIFERNQKNGKIKRIENVSVHGNWPRNFTIDPSGNYLLVANQNSNNISVFKINTTNGHLNFLYDVKTPTPVCLLF</sequence>
<dbReference type="Proteomes" id="UP000321790">
    <property type="component" value="Unassembled WGS sequence"/>
</dbReference>
<proteinExistence type="inferred from homology"/>
<gene>
    <name evidence="4" type="ORF">FUA26_09245</name>
</gene>
<evidence type="ECO:0000313" key="4">
    <source>
        <dbReference type="EMBL" id="TXE09664.1"/>
    </source>
</evidence>
<dbReference type="InterPro" id="IPR011048">
    <property type="entry name" value="Haem_d1_sf"/>
</dbReference>
<dbReference type="EMBL" id="VOSC01000025">
    <property type="protein sequence ID" value="TXE09664.1"/>
    <property type="molecule type" value="Genomic_DNA"/>
</dbReference>
<feature type="signal peptide" evidence="3">
    <location>
        <begin position="1"/>
        <end position="19"/>
    </location>
</feature>
<dbReference type="AlphaFoldDB" id="A0A5C7ANX5"/>
<dbReference type="GO" id="GO:0005829">
    <property type="term" value="C:cytosol"/>
    <property type="evidence" value="ECO:0007669"/>
    <property type="project" value="TreeGrafter"/>
</dbReference>
<evidence type="ECO:0000256" key="1">
    <source>
        <dbReference type="ARBA" id="ARBA00005564"/>
    </source>
</evidence>
<comment type="caution">
    <text evidence="4">The sequence shown here is derived from an EMBL/GenBank/DDBJ whole genome shotgun (WGS) entry which is preliminary data.</text>
</comment>
<accession>A0A5C7ANX5</accession>
<dbReference type="PANTHER" id="PTHR30344:SF1">
    <property type="entry name" value="6-PHOSPHOGLUCONOLACTONASE"/>
    <property type="match status" value="1"/>
</dbReference>
<organism evidence="4 5">
    <name type="scientific">Seonamhaeicola algicola</name>
    <dbReference type="NCBI Taxonomy" id="1719036"/>
    <lineage>
        <taxon>Bacteria</taxon>
        <taxon>Pseudomonadati</taxon>
        <taxon>Bacteroidota</taxon>
        <taxon>Flavobacteriia</taxon>
        <taxon>Flavobacteriales</taxon>
        <taxon>Flavobacteriaceae</taxon>
    </lineage>
</organism>
<feature type="chain" id="PRO_5022760362" evidence="3">
    <location>
        <begin position="20"/>
        <end position="352"/>
    </location>
</feature>
<dbReference type="InterPro" id="IPR019405">
    <property type="entry name" value="Lactonase_7-beta_prop"/>
</dbReference>
<dbReference type="RefSeq" id="WP_147134844.1">
    <property type="nucleotide sequence ID" value="NZ_VOSC01000025.1"/>
</dbReference>
<dbReference type="InterPro" id="IPR015943">
    <property type="entry name" value="WD40/YVTN_repeat-like_dom_sf"/>
</dbReference>
<dbReference type="OrthoDB" id="9790815at2"/>
<dbReference type="GO" id="GO:0006006">
    <property type="term" value="P:glucose metabolic process"/>
    <property type="evidence" value="ECO:0007669"/>
    <property type="project" value="UniProtKB-KW"/>
</dbReference>
<keyword evidence="3" id="KW-0732">Signal</keyword>